<dbReference type="eggNOG" id="COG0457">
    <property type="taxonomic scope" value="Bacteria"/>
</dbReference>
<dbReference type="OrthoDB" id="3206999at2"/>
<dbReference type="HOGENOM" id="CLU_713084_0_0_0"/>
<dbReference type="EMBL" id="CP001337">
    <property type="protein sequence ID" value="ACL23623.1"/>
    <property type="molecule type" value="Genomic_DNA"/>
</dbReference>
<dbReference type="KEGG" id="cag:Cagg_0694"/>
<keyword evidence="3" id="KW-1185">Reference proteome</keyword>
<accession>B8G4Z0</accession>
<evidence type="ECO:0000313" key="3">
    <source>
        <dbReference type="Proteomes" id="UP000002508"/>
    </source>
</evidence>
<evidence type="ECO:0000313" key="2">
    <source>
        <dbReference type="EMBL" id="ACL23623.1"/>
    </source>
</evidence>
<evidence type="ECO:0000256" key="1">
    <source>
        <dbReference type="SAM" id="MobiDB-lite"/>
    </source>
</evidence>
<organism evidence="2 3">
    <name type="scientific">Chloroflexus aggregans (strain MD-66 / DSM 9485)</name>
    <dbReference type="NCBI Taxonomy" id="326427"/>
    <lineage>
        <taxon>Bacteria</taxon>
        <taxon>Bacillati</taxon>
        <taxon>Chloroflexota</taxon>
        <taxon>Chloroflexia</taxon>
        <taxon>Chloroflexales</taxon>
        <taxon>Chloroflexineae</taxon>
        <taxon>Chloroflexaceae</taxon>
        <taxon>Chloroflexus</taxon>
    </lineage>
</organism>
<dbReference type="RefSeq" id="WP_012615989.1">
    <property type="nucleotide sequence ID" value="NC_011831.1"/>
</dbReference>
<protein>
    <submittedName>
        <fullName evidence="2">Uncharacterized protein</fullName>
    </submittedName>
</protein>
<dbReference type="AlphaFoldDB" id="B8G4Z0"/>
<name>B8G4Z0_CHLAD</name>
<feature type="region of interest" description="Disordered" evidence="1">
    <location>
        <begin position="113"/>
        <end position="133"/>
    </location>
</feature>
<proteinExistence type="predicted"/>
<dbReference type="Proteomes" id="UP000002508">
    <property type="component" value="Chromosome"/>
</dbReference>
<gene>
    <name evidence="2" type="ordered locus">Cagg_0694</name>
</gene>
<sequence>MQRALLPAALSDDPEAALRELMEKQQTELERLRREDPQRFLQMMIVTLLQTQDVAQKRTIVENTPELLTDQADTLLEQIAKAQENPQARQLVEQHRVLLQRCRAVGVEQAFAVPPSPRGKGAGGEGEIEAPPQLPDDLQERLRRAGVTDEESFQRALENDPQLAADLQAFLQANPQAVLAGLVQAFLSIQTSEQLRAFWRAVPTELEQPFIELVERLIAEAPPDTPAEALESLRARLRDFRELCEAARAARNIPPELREVLEELARRGVEIRSEEDLRRTLEENPDLRARLERAAQNMQGGPPIPPEFHQDIQQAQEGEARYTRTGDLNALNAAIAAWERILNHPAFARADERFRLAAWNDAGGAYLRRYWRMGDTTDLDKALNLWQ</sequence>
<reference evidence="2" key="1">
    <citation type="submission" date="2008-12" db="EMBL/GenBank/DDBJ databases">
        <title>Complete sequence of Chloroflexus aggregans DSM 9485.</title>
        <authorList>
            <consortium name="US DOE Joint Genome Institute"/>
            <person name="Lucas S."/>
            <person name="Copeland A."/>
            <person name="Lapidus A."/>
            <person name="Glavina del Rio T."/>
            <person name="Dalin E."/>
            <person name="Tice H."/>
            <person name="Pitluck S."/>
            <person name="Foster B."/>
            <person name="Larimer F."/>
            <person name="Land M."/>
            <person name="Hauser L."/>
            <person name="Kyrpides N."/>
            <person name="Mikhailova N."/>
            <person name="Bryant D."/>
            <person name="Richardson P."/>
        </authorList>
    </citation>
    <scope>NUCLEOTIDE SEQUENCE</scope>
    <source>
        <strain evidence="2">DSM 9485</strain>
    </source>
</reference>
<dbReference type="STRING" id="326427.Cagg_0694"/>